<dbReference type="Proteomes" id="UP001054837">
    <property type="component" value="Unassembled WGS sequence"/>
</dbReference>
<name>A0AAV4Q0K1_9ARAC</name>
<dbReference type="EMBL" id="BPLQ01003497">
    <property type="protein sequence ID" value="GIY00933.1"/>
    <property type="molecule type" value="Genomic_DNA"/>
</dbReference>
<evidence type="ECO:0000313" key="1">
    <source>
        <dbReference type="EMBL" id="GIY00933.1"/>
    </source>
</evidence>
<protein>
    <submittedName>
        <fullName evidence="1">Uncharacterized protein</fullName>
    </submittedName>
</protein>
<evidence type="ECO:0000313" key="2">
    <source>
        <dbReference type="Proteomes" id="UP001054837"/>
    </source>
</evidence>
<dbReference type="AlphaFoldDB" id="A0AAV4Q0K1"/>
<organism evidence="1 2">
    <name type="scientific">Caerostris darwini</name>
    <dbReference type="NCBI Taxonomy" id="1538125"/>
    <lineage>
        <taxon>Eukaryota</taxon>
        <taxon>Metazoa</taxon>
        <taxon>Ecdysozoa</taxon>
        <taxon>Arthropoda</taxon>
        <taxon>Chelicerata</taxon>
        <taxon>Arachnida</taxon>
        <taxon>Araneae</taxon>
        <taxon>Araneomorphae</taxon>
        <taxon>Entelegynae</taxon>
        <taxon>Araneoidea</taxon>
        <taxon>Araneidae</taxon>
        <taxon>Caerostris</taxon>
    </lineage>
</organism>
<keyword evidence="2" id="KW-1185">Reference proteome</keyword>
<proteinExistence type="predicted"/>
<sequence length="34" mass="4169">RARLQGVKKSKETVRKKRKLTLWNRWKCSVAEKR</sequence>
<comment type="caution">
    <text evidence="1">The sequence shown here is derived from an EMBL/GenBank/DDBJ whole genome shotgun (WGS) entry which is preliminary data.</text>
</comment>
<reference evidence="1 2" key="1">
    <citation type="submission" date="2021-06" db="EMBL/GenBank/DDBJ databases">
        <title>Caerostris darwini draft genome.</title>
        <authorList>
            <person name="Kono N."/>
            <person name="Arakawa K."/>
        </authorList>
    </citation>
    <scope>NUCLEOTIDE SEQUENCE [LARGE SCALE GENOMIC DNA]</scope>
</reference>
<feature type="non-terminal residue" evidence="1">
    <location>
        <position position="1"/>
    </location>
</feature>
<gene>
    <name evidence="1" type="ORF">CDAR_593701</name>
</gene>
<accession>A0AAV4Q0K1</accession>